<dbReference type="GO" id="GO:0098552">
    <property type="term" value="C:side of membrane"/>
    <property type="evidence" value="ECO:0007669"/>
    <property type="project" value="UniProtKB-KW"/>
</dbReference>
<evidence type="ECO:0000313" key="12">
    <source>
        <dbReference type="Proteomes" id="UP000077521"/>
    </source>
</evidence>
<dbReference type="Proteomes" id="UP000077521">
    <property type="component" value="Unassembled WGS sequence"/>
</dbReference>
<keyword evidence="7" id="KW-0449">Lipoprotein</keyword>
<evidence type="ECO:0000256" key="6">
    <source>
        <dbReference type="ARBA" id="ARBA00023285"/>
    </source>
</evidence>
<dbReference type="PROSITE" id="PS51677">
    <property type="entry name" value="NODB"/>
    <property type="match status" value="1"/>
</dbReference>
<reference evidence="11" key="1">
    <citation type="submission" date="2016-04" db="EMBL/GenBank/DDBJ databases">
        <authorList>
            <person name="Nguyen H.D."/>
            <person name="Samba Siva P."/>
            <person name="Cullis J."/>
            <person name="Levesque C.A."/>
            <person name="Hambleton S."/>
        </authorList>
    </citation>
    <scope>NUCLEOTIDE SEQUENCE</scope>
    <source>
        <strain evidence="11">DAOMC 236416</strain>
    </source>
</reference>
<keyword evidence="5" id="KW-0119">Carbohydrate metabolism</keyword>
<dbReference type="GO" id="GO:0004099">
    <property type="term" value="F:chitin deacetylase activity"/>
    <property type="evidence" value="ECO:0007669"/>
    <property type="project" value="UniProtKB-EC"/>
</dbReference>
<dbReference type="InterPro" id="IPR050248">
    <property type="entry name" value="Polysacc_deacetylase_ArnD"/>
</dbReference>
<dbReference type="GO" id="GO:0006032">
    <property type="term" value="P:chitin catabolic process"/>
    <property type="evidence" value="ECO:0007669"/>
    <property type="project" value="UniProtKB-KW"/>
</dbReference>
<comment type="cofactor">
    <cofactor evidence="1">
        <name>Co(2+)</name>
        <dbReference type="ChEBI" id="CHEBI:48828"/>
    </cofactor>
</comment>
<keyword evidence="3" id="KW-0336">GPI-anchor</keyword>
<dbReference type="SUPFAM" id="SSF88713">
    <property type="entry name" value="Glycoside hydrolase/deacetylase"/>
    <property type="match status" value="1"/>
</dbReference>
<dbReference type="GO" id="GO:0009272">
    <property type="term" value="P:fungal-type cell wall biogenesis"/>
    <property type="evidence" value="ECO:0007669"/>
    <property type="project" value="UniProtKB-ARBA"/>
</dbReference>
<keyword evidence="3" id="KW-0325">Glycoprotein</keyword>
<organism evidence="11 12">
    <name type="scientific">Tilletia indica</name>
    <dbReference type="NCBI Taxonomy" id="43049"/>
    <lineage>
        <taxon>Eukaryota</taxon>
        <taxon>Fungi</taxon>
        <taxon>Dikarya</taxon>
        <taxon>Basidiomycota</taxon>
        <taxon>Ustilaginomycotina</taxon>
        <taxon>Exobasidiomycetes</taxon>
        <taxon>Tilletiales</taxon>
        <taxon>Tilletiaceae</taxon>
        <taxon>Tilletia</taxon>
    </lineage>
</organism>
<name>A0A177TCN5_9BASI</name>
<keyword evidence="3" id="KW-0472">Membrane</keyword>
<accession>A0A177TCN5</accession>
<evidence type="ECO:0000256" key="3">
    <source>
        <dbReference type="ARBA" id="ARBA00022622"/>
    </source>
</evidence>
<keyword evidence="8" id="KW-0624">Polysaccharide degradation</keyword>
<evidence type="ECO:0000256" key="8">
    <source>
        <dbReference type="ARBA" id="ARBA00023326"/>
    </source>
</evidence>
<dbReference type="PANTHER" id="PTHR10587:SF135">
    <property type="entry name" value="CHITIN DEACETYLASE 3"/>
    <property type="match status" value="1"/>
</dbReference>
<dbReference type="Pfam" id="PF01522">
    <property type="entry name" value="Polysacc_deac_1"/>
    <property type="match status" value="1"/>
</dbReference>
<dbReference type="GO" id="GO:0005886">
    <property type="term" value="C:plasma membrane"/>
    <property type="evidence" value="ECO:0007669"/>
    <property type="project" value="UniProtKB-SubCell"/>
</dbReference>
<evidence type="ECO:0000256" key="4">
    <source>
        <dbReference type="ARBA" id="ARBA00023024"/>
    </source>
</evidence>
<evidence type="ECO:0000256" key="7">
    <source>
        <dbReference type="ARBA" id="ARBA00023288"/>
    </source>
</evidence>
<comment type="catalytic activity">
    <reaction evidence="10">
        <text>[(1-&gt;4)-N-acetyl-beta-D-glucosaminyl](n) + n H2O = chitosan + n acetate</text>
        <dbReference type="Rhea" id="RHEA:10464"/>
        <dbReference type="Rhea" id="RHEA-COMP:9593"/>
        <dbReference type="Rhea" id="RHEA-COMP:9597"/>
        <dbReference type="ChEBI" id="CHEBI:15377"/>
        <dbReference type="ChEBI" id="CHEBI:17029"/>
        <dbReference type="ChEBI" id="CHEBI:30089"/>
        <dbReference type="ChEBI" id="CHEBI:57704"/>
        <dbReference type="EC" id="3.5.1.41"/>
    </reaction>
    <physiologicalReaction direction="left-to-right" evidence="10">
        <dbReference type="Rhea" id="RHEA:10465"/>
    </physiologicalReaction>
</comment>
<keyword evidence="12" id="KW-1185">Reference proteome</keyword>
<evidence type="ECO:0000256" key="2">
    <source>
        <dbReference type="ARBA" id="ARBA00004609"/>
    </source>
</evidence>
<dbReference type="PANTHER" id="PTHR10587">
    <property type="entry name" value="GLYCOSYL TRANSFERASE-RELATED"/>
    <property type="match status" value="1"/>
</dbReference>
<evidence type="ECO:0000256" key="1">
    <source>
        <dbReference type="ARBA" id="ARBA00001941"/>
    </source>
</evidence>
<dbReference type="GO" id="GO:0000272">
    <property type="term" value="P:polysaccharide catabolic process"/>
    <property type="evidence" value="ECO:0007669"/>
    <property type="project" value="UniProtKB-KW"/>
</dbReference>
<reference evidence="11" key="2">
    <citation type="journal article" date="2019" name="IMA Fungus">
        <title>Genome sequencing and comparison of five Tilletia species to identify candidate genes for the detection of regulated species infecting wheat.</title>
        <authorList>
            <person name="Nguyen H.D.T."/>
            <person name="Sultana T."/>
            <person name="Kesanakurti P."/>
            <person name="Hambleton S."/>
        </authorList>
    </citation>
    <scope>NUCLEOTIDE SEQUENCE</scope>
    <source>
        <strain evidence="11">DAOMC 236416</strain>
    </source>
</reference>
<evidence type="ECO:0000256" key="9">
    <source>
        <dbReference type="ARBA" id="ARBA00024056"/>
    </source>
</evidence>
<dbReference type="EC" id="3.5.1.41" evidence="9"/>
<dbReference type="AlphaFoldDB" id="A0A177TCN5"/>
<comment type="subcellular location">
    <subcellularLocation>
        <location evidence="2">Cell membrane</location>
        <topology evidence="2">Lipid-anchor</topology>
        <topology evidence="2">GPI-anchor</topology>
    </subcellularLocation>
</comment>
<evidence type="ECO:0000313" key="11">
    <source>
        <dbReference type="EMBL" id="KAE8258731.1"/>
    </source>
</evidence>
<dbReference type="InterPro" id="IPR002509">
    <property type="entry name" value="NODB_dom"/>
</dbReference>
<evidence type="ECO:0000256" key="5">
    <source>
        <dbReference type="ARBA" id="ARBA00023277"/>
    </source>
</evidence>
<dbReference type="Gene3D" id="3.20.20.370">
    <property type="entry name" value="Glycoside hydrolase/deacetylase"/>
    <property type="match status" value="1"/>
</dbReference>
<evidence type="ECO:0000256" key="10">
    <source>
        <dbReference type="ARBA" id="ARBA00048494"/>
    </source>
</evidence>
<dbReference type="EMBL" id="LWDF02000059">
    <property type="protein sequence ID" value="KAE8258731.1"/>
    <property type="molecule type" value="Genomic_DNA"/>
</dbReference>
<dbReference type="InterPro" id="IPR011330">
    <property type="entry name" value="Glyco_hydro/deAcase_b/a-brl"/>
</dbReference>
<gene>
    <name evidence="11" type="ORF">A4X13_0g1493</name>
</gene>
<keyword evidence="6" id="KW-0170">Cobalt</keyword>
<sequence length="419" mass="44583">MVRTASLLFLSAAFATAYGHVTDSFRQGRVHWKRSPSGQTYPTDWILAPASSNKPEWVAALKSAIAAGKIPDIPPSKLNQQGSPTYPAGLADPCNWSNTGCQGKNDIYSAPDNFMGIQFDDGPTPASPVLTKFLTQNDIAATHFLIGSNVLDYPDEFEAIAKLPNQHLAVHTWSHNMSTTLTNEVMMAELGWTMQIIYDKSGKIPAWWRAPMGDIDNRIRAIAEEVFGLRAVNWNYDSNDWCMESSGQSDCPGTDPGESLASITNYIDQTVLKSPKSPGIIMLEHELTTYSVNAFIEHTWAGIQSAKWNYNNIPSLFGLPWYANSFNNTTPNSSQSSLVKTAIVPNGNLNATASASAAASSPSSSASAAAANASGSKNATAASSSSSTKDKSGAAASVVFSASSMLTLIGGAVVATVLL</sequence>
<protein>
    <recommendedName>
        <fullName evidence="9">chitin deacetylase</fullName>
        <ecNumber evidence="9">3.5.1.41</ecNumber>
    </recommendedName>
</protein>
<proteinExistence type="predicted"/>
<keyword evidence="4" id="KW-0146">Chitin degradation</keyword>
<comment type="caution">
    <text evidence="11">The sequence shown here is derived from an EMBL/GenBank/DDBJ whole genome shotgun (WGS) entry which is preliminary data.</text>
</comment>